<dbReference type="PANTHER" id="PTHR11575:SF24">
    <property type="entry name" value="5'-NUCLEOTIDASE"/>
    <property type="match status" value="1"/>
</dbReference>
<dbReference type="PROSITE" id="PS00785">
    <property type="entry name" value="5_NUCLEOTIDASE_1"/>
    <property type="match status" value="1"/>
</dbReference>
<feature type="domain" description="Calcineurin-like phosphoesterase" evidence="4">
    <location>
        <begin position="65"/>
        <end position="277"/>
    </location>
</feature>
<protein>
    <submittedName>
        <fullName evidence="6">Bifunctional metallophosphatase/5'-nucleotidase</fullName>
    </submittedName>
</protein>
<dbReference type="GO" id="GO:0016788">
    <property type="term" value="F:hydrolase activity, acting on ester bonds"/>
    <property type="evidence" value="ECO:0007669"/>
    <property type="project" value="InterPro"/>
</dbReference>
<dbReference type="GO" id="GO:0009166">
    <property type="term" value="P:nucleotide catabolic process"/>
    <property type="evidence" value="ECO:0007669"/>
    <property type="project" value="InterPro"/>
</dbReference>
<dbReference type="SUPFAM" id="SSF56300">
    <property type="entry name" value="Metallo-dependent phosphatases"/>
    <property type="match status" value="1"/>
</dbReference>
<evidence type="ECO:0000256" key="3">
    <source>
        <dbReference type="RuleBase" id="RU362119"/>
    </source>
</evidence>
<dbReference type="PANTHER" id="PTHR11575">
    <property type="entry name" value="5'-NUCLEOTIDASE-RELATED"/>
    <property type="match status" value="1"/>
</dbReference>
<keyword evidence="7" id="KW-1185">Reference proteome</keyword>
<comment type="similarity">
    <text evidence="1 3">Belongs to the 5'-nucleotidase family.</text>
</comment>
<organism evidence="6 7">
    <name type="scientific">Bullifex porci</name>
    <dbReference type="NCBI Taxonomy" id="2606638"/>
    <lineage>
        <taxon>Bacteria</taxon>
        <taxon>Pseudomonadati</taxon>
        <taxon>Spirochaetota</taxon>
        <taxon>Spirochaetia</taxon>
        <taxon>Spirochaetales</taxon>
        <taxon>Spirochaetaceae</taxon>
        <taxon>Bullifex</taxon>
    </lineage>
</organism>
<dbReference type="Pfam" id="PF00149">
    <property type="entry name" value="Metallophos"/>
    <property type="match status" value="1"/>
</dbReference>
<reference evidence="6 7" key="1">
    <citation type="submission" date="2019-08" db="EMBL/GenBank/DDBJ databases">
        <title>In-depth cultivation of the pig gut microbiome towards novel bacterial diversity and tailored functional studies.</title>
        <authorList>
            <person name="Wylensek D."/>
            <person name="Hitch T.C.A."/>
            <person name="Clavel T."/>
        </authorList>
    </citation>
    <scope>NUCLEOTIDE SEQUENCE [LARGE SCALE GENOMIC DNA]</scope>
    <source>
        <strain evidence="6 7">NM-380-WT-3C1</strain>
    </source>
</reference>
<feature type="domain" description="5'-Nucleotidase C-terminal" evidence="5">
    <location>
        <begin position="367"/>
        <end position="519"/>
    </location>
</feature>
<dbReference type="InterPro" id="IPR004843">
    <property type="entry name" value="Calcineurin-like_PHP"/>
</dbReference>
<dbReference type="SUPFAM" id="SSF55816">
    <property type="entry name" value="5'-nucleotidase (syn. UDP-sugar hydrolase), C-terminal domain"/>
    <property type="match status" value="1"/>
</dbReference>
<dbReference type="Gene3D" id="3.60.21.10">
    <property type="match status" value="1"/>
</dbReference>
<comment type="caution">
    <text evidence="6">The sequence shown here is derived from an EMBL/GenBank/DDBJ whole genome shotgun (WGS) entry which is preliminary data.</text>
</comment>
<dbReference type="EMBL" id="VUNN01000001">
    <property type="protein sequence ID" value="MSU05367.1"/>
    <property type="molecule type" value="Genomic_DNA"/>
</dbReference>
<dbReference type="InterPro" id="IPR029052">
    <property type="entry name" value="Metallo-depent_PP-like"/>
</dbReference>
<dbReference type="PRINTS" id="PR01607">
    <property type="entry name" value="APYRASEFAMLY"/>
</dbReference>
<dbReference type="Gene3D" id="3.90.780.10">
    <property type="entry name" value="5'-Nucleotidase, C-terminal domain"/>
    <property type="match status" value="1"/>
</dbReference>
<dbReference type="Pfam" id="PF02872">
    <property type="entry name" value="5_nucleotid_C"/>
    <property type="match status" value="1"/>
</dbReference>
<evidence type="ECO:0000259" key="4">
    <source>
        <dbReference type="Pfam" id="PF00149"/>
    </source>
</evidence>
<dbReference type="GO" id="GO:0000166">
    <property type="term" value="F:nucleotide binding"/>
    <property type="evidence" value="ECO:0007669"/>
    <property type="project" value="UniProtKB-KW"/>
</dbReference>
<keyword evidence="3" id="KW-0378">Hydrolase</keyword>
<dbReference type="InterPro" id="IPR036907">
    <property type="entry name" value="5'-Nucleotdase_C_sf"/>
</dbReference>
<evidence type="ECO:0000259" key="5">
    <source>
        <dbReference type="Pfam" id="PF02872"/>
    </source>
</evidence>
<evidence type="ECO:0000256" key="1">
    <source>
        <dbReference type="ARBA" id="ARBA00006654"/>
    </source>
</evidence>
<evidence type="ECO:0000256" key="2">
    <source>
        <dbReference type="ARBA" id="ARBA00022729"/>
    </source>
</evidence>
<gene>
    <name evidence="6" type="ORF">FYJ80_01015</name>
</gene>
<sequence length="543" mass="58203">MLAGDLVDYVTGLFAAPAVEEPAPVVEEPVAEEPAVVEEPEVVYPYGVKAIVKNAQGDTEFDLFVVHTNDVHARIVPADGGMGYAKLATLVKAGKAITDNILVLDAGDVTHGTNLANMFKGQTVGEILAMIGYDAVAPGNHDFNYGAENLKELAKLSEAIGGPKVLSANILTEDGYNVFQPYQIYDFNGFKVCVFGLTTPDTKTKAHPKYTEGLTFWSDEVLAAAQYAVDLANEYCDYVIVLGHFGLDEDGSSGITSKYVCENIKGIDLFVDGHSHTTLPEGLKVGDTLIVQAGEYLKNVGLVQIHVKDGKVTATYPMLITAADVLDPANSDLAKSFGITEVPDDPEVSAYIAKAQDQLNDILNVVIAEVPVNLDGERANVRTKQTNLSKLVCQAMTDETGADFTITNGGGIRASIKAGKVTLGDVNNVLPFTNTIAVCEITGAQVYEALEFGYRMLPETNGGFTQTDLKVVYSKFSPAGSRIKRVVLPNGEVIDKNKTYLVATNDFLAAGGDGFTMFGKIVQLGRQLNEVFADYLAKVYPVK</sequence>
<dbReference type="GO" id="GO:0046872">
    <property type="term" value="F:metal ion binding"/>
    <property type="evidence" value="ECO:0007669"/>
    <property type="project" value="InterPro"/>
</dbReference>
<accession>A0A7X2PAM7</accession>
<keyword evidence="2" id="KW-0732">Signal</keyword>
<dbReference type="CDD" id="cd00845">
    <property type="entry name" value="MPP_UshA_N_like"/>
    <property type="match status" value="1"/>
</dbReference>
<keyword evidence="3" id="KW-0547">Nucleotide-binding</keyword>
<dbReference type="AlphaFoldDB" id="A0A7X2PAM7"/>
<dbReference type="InterPro" id="IPR008334">
    <property type="entry name" value="5'-Nucleotdase_C"/>
</dbReference>
<evidence type="ECO:0000313" key="6">
    <source>
        <dbReference type="EMBL" id="MSU05367.1"/>
    </source>
</evidence>
<proteinExistence type="inferred from homology"/>
<dbReference type="Proteomes" id="UP000460549">
    <property type="component" value="Unassembled WGS sequence"/>
</dbReference>
<dbReference type="InterPro" id="IPR006179">
    <property type="entry name" value="5_nucleotidase/apyrase"/>
</dbReference>
<name>A0A7X2PAM7_9SPIO</name>
<evidence type="ECO:0000313" key="7">
    <source>
        <dbReference type="Proteomes" id="UP000460549"/>
    </source>
</evidence>
<dbReference type="InterPro" id="IPR006146">
    <property type="entry name" value="5'-Nucleotdase_CS"/>
</dbReference>